<dbReference type="Proteomes" id="UP000184310">
    <property type="component" value="Unassembled WGS sequence"/>
</dbReference>
<dbReference type="AlphaFoldDB" id="A0A1M6VTX2"/>
<proteinExistence type="predicted"/>
<accession>A0A1M6VTX2</accession>
<sequence>MDNSLSNNDLISTNNFFFNPNLLNNIGLNPIGANNLLSLRQFNNVVSIQYLINNSNIVNMNRVVCSTPLVPRKASEIFD</sequence>
<reference evidence="1 2" key="1">
    <citation type="submission" date="2016-11" db="EMBL/GenBank/DDBJ databases">
        <authorList>
            <person name="Jaros S."/>
            <person name="Januszkiewicz K."/>
            <person name="Wedrychowicz H."/>
        </authorList>
    </citation>
    <scope>NUCLEOTIDE SEQUENCE [LARGE SCALE GENOMIC DNA]</scope>
    <source>
        <strain evidence="1 2">DSM 21758</strain>
    </source>
</reference>
<evidence type="ECO:0000313" key="2">
    <source>
        <dbReference type="Proteomes" id="UP000184310"/>
    </source>
</evidence>
<name>A0A1M6VTX2_9CLOT</name>
<organism evidence="1 2">
    <name type="scientific">Clostridium cavendishii DSM 21758</name>
    <dbReference type="NCBI Taxonomy" id="1121302"/>
    <lineage>
        <taxon>Bacteria</taxon>
        <taxon>Bacillati</taxon>
        <taxon>Bacillota</taxon>
        <taxon>Clostridia</taxon>
        <taxon>Eubacteriales</taxon>
        <taxon>Clostridiaceae</taxon>
        <taxon>Clostridium</taxon>
    </lineage>
</organism>
<protein>
    <submittedName>
        <fullName evidence="1">Uncharacterized protein</fullName>
    </submittedName>
</protein>
<dbReference type="EMBL" id="FQZB01000037">
    <property type="protein sequence ID" value="SHK84859.1"/>
    <property type="molecule type" value="Genomic_DNA"/>
</dbReference>
<evidence type="ECO:0000313" key="1">
    <source>
        <dbReference type="EMBL" id="SHK84859.1"/>
    </source>
</evidence>
<gene>
    <name evidence="1" type="ORF">SAMN02745163_04568</name>
</gene>
<dbReference type="RefSeq" id="WP_072993930.1">
    <property type="nucleotide sequence ID" value="NZ_FQZB01000037.1"/>
</dbReference>
<keyword evidence="2" id="KW-1185">Reference proteome</keyword>